<feature type="transmembrane region" description="Helical" evidence="1">
    <location>
        <begin position="20"/>
        <end position="44"/>
    </location>
</feature>
<comment type="caution">
    <text evidence="2">The sequence shown here is derived from an EMBL/GenBank/DDBJ whole genome shotgun (WGS) entry which is preliminary data.</text>
</comment>
<protein>
    <submittedName>
        <fullName evidence="2">Uncharacterized protein</fullName>
    </submittedName>
</protein>
<dbReference type="Proteomes" id="UP000626148">
    <property type="component" value="Unassembled WGS sequence"/>
</dbReference>
<dbReference type="EMBL" id="BMXR01000026">
    <property type="protein sequence ID" value="GGX76286.1"/>
    <property type="molecule type" value="Genomic_DNA"/>
</dbReference>
<reference evidence="2" key="1">
    <citation type="journal article" date="2014" name="Int. J. Syst. Evol. Microbiol.">
        <title>Complete genome sequence of Corynebacterium casei LMG S-19264T (=DSM 44701T), isolated from a smear-ripened cheese.</title>
        <authorList>
            <consortium name="US DOE Joint Genome Institute (JGI-PGF)"/>
            <person name="Walter F."/>
            <person name="Albersmeier A."/>
            <person name="Kalinowski J."/>
            <person name="Ruckert C."/>
        </authorList>
    </citation>
    <scope>NUCLEOTIDE SEQUENCE</scope>
    <source>
        <strain evidence="2">KCTC 22169</strain>
    </source>
</reference>
<sequence>MIHLSERTPVYMGMITISSALAAITQLWAGLVTFGLVALVFEGLNHWFFRLSR</sequence>
<proteinExistence type="predicted"/>
<evidence type="ECO:0000313" key="2">
    <source>
        <dbReference type="EMBL" id="GGX76286.1"/>
    </source>
</evidence>
<name>A0A918KWD3_9GAMM</name>
<keyword evidence="1" id="KW-0472">Membrane</keyword>
<dbReference type="AlphaFoldDB" id="A0A918KWD3"/>
<accession>A0A918KWD3</accession>
<dbReference type="RefSeq" id="WP_189613852.1">
    <property type="nucleotide sequence ID" value="NZ_BMXR01000026.1"/>
</dbReference>
<keyword evidence="1" id="KW-0812">Transmembrane</keyword>
<evidence type="ECO:0000256" key="1">
    <source>
        <dbReference type="SAM" id="Phobius"/>
    </source>
</evidence>
<evidence type="ECO:0000313" key="3">
    <source>
        <dbReference type="Proteomes" id="UP000626148"/>
    </source>
</evidence>
<keyword evidence="3" id="KW-1185">Reference proteome</keyword>
<gene>
    <name evidence="2" type="ORF">GCM10007392_49070</name>
</gene>
<reference evidence="2" key="2">
    <citation type="submission" date="2020-09" db="EMBL/GenBank/DDBJ databases">
        <authorList>
            <person name="Sun Q."/>
            <person name="Kim S."/>
        </authorList>
    </citation>
    <scope>NUCLEOTIDE SEQUENCE</scope>
    <source>
        <strain evidence="2">KCTC 22169</strain>
    </source>
</reference>
<organism evidence="2 3">
    <name type="scientific">Saccharospirillum salsuginis</name>
    <dbReference type="NCBI Taxonomy" id="418750"/>
    <lineage>
        <taxon>Bacteria</taxon>
        <taxon>Pseudomonadati</taxon>
        <taxon>Pseudomonadota</taxon>
        <taxon>Gammaproteobacteria</taxon>
        <taxon>Oceanospirillales</taxon>
        <taxon>Saccharospirillaceae</taxon>
        <taxon>Saccharospirillum</taxon>
    </lineage>
</organism>
<keyword evidence="1" id="KW-1133">Transmembrane helix</keyword>